<evidence type="ECO:0000313" key="1">
    <source>
        <dbReference type="EMBL" id="EPT03513.1"/>
    </source>
</evidence>
<proteinExistence type="predicted"/>
<evidence type="ECO:0000313" key="2">
    <source>
        <dbReference type="Proteomes" id="UP000015241"/>
    </source>
</evidence>
<organism evidence="1 2">
    <name type="scientific">Fomitopsis schrenkii</name>
    <name type="common">Brown rot fungus</name>
    <dbReference type="NCBI Taxonomy" id="2126942"/>
    <lineage>
        <taxon>Eukaryota</taxon>
        <taxon>Fungi</taxon>
        <taxon>Dikarya</taxon>
        <taxon>Basidiomycota</taxon>
        <taxon>Agaricomycotina</taxon>
        <taxon>Agaricomycetes</taxon>
        <taxon>Polyporales</taxon>
        <taxon>Fomitopsis</taxon>
    </lineage>
</organism>
<evidence type="ECO:0008006" key="3">
    <source>
        <dbReference type="Google" id="ProtNLM"/>
    </source>
</evidence>
<dbReference type="STRING" id="743788.S8EGW8"/>
<protein>
    <recommendedName>
        <fullName evidence="3">BTB domain-containing protein</fullName>
    </recommendedName>
</protein>
<dbReference type="OrthoDB" id="6359816at2759"/>
<dbReference type="InterPro" id="IPR011333">
    <property type="entry name" value="SKP1/BTB/POZ_sf"/>
</dbReference>
<reference evidence="1 2" key="1">
    <citation type="journal article" date="2012" name="Science">
        <title>The Paleozoic origin of enzymatic lignin decomposition reconstructed from 31 fungal genomes.</title>
        <authorList>
            <person name="Floudas D."/>
            <person name="Binder M."/>
            <person name="Riley R."/>
            <person name="Barry K."/>
            <person name="Blanchette R.A."/>
            <person name="Henrissat B."/>
            <person name="Martinez A.T."/>
            <person name="Otillar R."/>
            <person name="Spatafora J.W."/>
            <person name="Yadav J.S."/>
            <person name="Aerts A."/>
            <person name="Benoit I."/>
            <person name="Boyd A."/>
            <person name="Carlson A."/>
            <person name="Copeland A."/>
            <person name="Coutinho P.M."/>
            <person name="de Vries R.P."/>
            <person name="Ferreira P."/>
            <person name="Findley K."/>
            <person name="Foster B."/>
            <person name="Gaskell J."/>
            <person name="Glotzer D."/>
            <person name="Gorecki P."/>
            <person name="Heitman J."/>
            <person name="Hesse C."/>
            <person name="Hori C."/>
            <person name="Igarashi K."/>
            <person name="Jurgens J.A."/>
            <person name="Kallen N."/>
            <person name="Kersten P."/>
            <person name="Kohler A."/>
            <person name="Kuees U."/>
            <person name="Kumar T.K.A."/>
            <person name="Kuo A."/>
            <person name="LaButti K."/>
            <person name="Larrondo L.F."/>
            <person name="Lindquist E."/>
            <person name="Ling A."/>
            <person name="Lombard V."/>
            <person name="Lucas S."/>
            <person name="Lundell T."/>
            <person name="Martin R."/>
            <person name="McLaughlin D.J."/>
            <person name="Morgenstern I."/>
            <person name="Morin E."/>
            <person name="Murat C."/>
            <person name="Nagy L.G."/>
            <person name="Nolan M."/>
            <person name="Ohm R.A."/>
            <person name="Patyshakuliyeva A."/>
            <person name="Rokas A."/>
            <person name="Ruiz-Duenas F.J."/>
            <person name="Sabat G."/>
            <person name="Salamov A."/>
            <person name="Samejima M."/>
            <person name="Schmutz J."/>
            <person name="Slot J.C."/>
            <person name="St John F."/>
            <person name="Stenlid J."/>
            <person name="Sun H."/>
            <person name="Sun S."/>
            <person name="Syed K."/>
            <person name="Tsang A."/>
            <person name="Wiebenga A."/>
            <person name="Young D."/>
            <person name="Pisabarro A."/>
            <person name="Eastwood D.C."/>
            <person name="Martin F."/>
            <person name="Cullen D."/>
            <person name="Grigoriev I.V."/>
            <person name="Hibbett D.S."/>
        </authorList>
    </citation>
    <scope>NUCLEOTIDE SEQUENCE</scope>
    <source>
        <strain evidence="2">FP-58527</strain>
    </source>
</reference>
<accession>S8EGW8</accession>
<gene>
    <name evidence="1" type="ORF">FOMPIDRAFT_1115879</name>
</gene>
<dbReference type="Gene3D" id="3.30.710.10">
    <property type="entry name" value="Potassium Channel Kv1.1, Chain A"/>
    <property type="match status" value="1"/>
</dbReference>
<sequence length="526" mass="58116">MASHAHGGYLNAHQESASLDLSFSFTLDNLRSLFIPPPVDVYAEPRATGIVWPGLVAKVSRSSEGSSSRSRKARLVVNEADPNGYASVLSSPGLQITASVLSLGGQIYATRALRRERAEGGNGRAVAYAGTILAQRTFEATERMLAENAVIVRLSEESASVKPSPGARPTLELIHRVLTAQPVGRTRFILFRRRSSEGKVTCPREFYANMEELAMWYERCESLLDVDTHLEGFELPKGERLDRYNLTLENWEPDSDFDPDEEEEEEDGDLVVIGREPPESQKRSCEYPPASLAADMARASIRDEEKDIDEEGEYRMMSAHTDAPARADPMLASTMSFEMVQNKREEGYQLYGENTFDGTTIVLLGAAARTWDALLYYLYTGIIEFAPLTAQRPLPLPNPRQGAPASHSNALGNSVAIEANRPKPASSRSIYRLAHKLSLDGLRKLALHHLESQLTPGTVLTEVFSPFTAQYPEIKQLTLRSVVRYWDTLATSAAFRSKMVEVTSGRVPHAADVISEIMVRVSAARA</sequence>
<keyword evidence="2" id="KW-1185">Reference proteome</keyword>
<dbReference type="HOGENOM" id="CLU_608468_0_0_1"/>
<dbReference type="Proteomes" id="UP000015241">
    <property type="component" value="Unassembled WGS sequence"/>
</dbReference>
<dbReference type="AlphaFoldDB" id="S8EGW8"/>
<dbReference type="EMBL" id="KE504130">
    <property type="protein sequence ID" value="EPT03513.1"/>
    <property type="molecule type" value="Genomic_DNA"/>
</dbReference>
<name>S8EGW8_FOMSC</name>
<dbReference type="InParanoid" id="S8EGW8"/>